<dbReference type="Gene3D" id="2.40.30.10">
    <property type="entry name" value="Translation factors"/>
    <property type="match status" value="1"/>
</dbReference>
<evidence type="ECO:0000259" key="7">
    <source>
        <dbReference type="PROSITE" id="PS51384"/>
    </source>
</evidence>
<proteinExistence type="predicted"/>
<dbReference type="EC" id="1.6.2.4" evidence="4"/>
<evidence type="ECO:0000313" key="9">
    <source>
        <dbReference type="Proteomes" id="UP000584642"/>
    </source>
</evidence>
<dbReference type="PANTHER" id="PTHR19384">
    <property type="entry name" value="NITRIC OXIDE SYNTHASE-RELATED"/>
    <property type="match status" value="1"/>
</dbReference>
<feature type="domain" description="Flavodoxin-like" evidence="6">
    <location>
        <begin position="60"/>
        <end position="197"/>
    </location>
</feature>
<evidence type="ECO:0000256" key="4">
    <source>
        <dbReference type="ARBA" id="ARBA00023797"/>
    </source>
</evidence>
<keyword evidence="3" id="KW-0249">Electron transport</keyword>
<dbReference type="Proteomes" id="UP000584642">
    <property type="component" value="Unassembled WGS sequence"/>
</dbReference>
<evidence type="ECO:0000256" key="5">
    <source>
        <dbReference type="SAM" id="Phobius"/>
    </source>
</evidence>
<evidence type="ECO:0000313" key="8">
    <source>
        <dbReference type="EMBL" id="NYZ23906.1"/>
    </source>
</evidence>
<keyword evidence="5" id="KW-0472">Membrane</keyword>
<dbReference type="Pfam" id="PF00258">
    <property type="entry name" value="Flavodoxin_1"/>
    <property type="match status" value="1"/>
</dbReference>
<dbReference type="InterPro" id="IPR001094">
    <property type="entry name" value="Flavdoxin-like"/>
</dbReference>
<dbReference type="RefSeq" id="WP_180285678.1">
    <property type="nucleotide sequence ID" value="NZ_JABFDB010000032.1"/>
</dbReference>
<dbReference type="EMBL" id="JABFDB010000032">
    <property type="protein sequence ID" value="NYZ23906.1"/>
    <property type="molecule type" value="Genomic_DNA"/>
</dbReference>
<dbReference type="InterPro" id="IPR001433">
    <property type="entry name" value="OxRdtase_FAD/NAD-bd"/>
</dbReference>
<dbReference type="InterPro" id="IPR029039">
    <property type="entry name" value="Flavoprotein-like_sf"/>
</dbReference>
<comment type="caution">
    <text evidence="8">The sequence shown here is derived from an EMBL/GenBank/DDBJ whole genome shotgun (WGS) entry which is preliminary data.</text>
</comment>
<dbReference type="Gene3D" id="3.40.50.360">
    <property type="match status" value="1"/>
</dbReference>
<name>A0ABX2THU4_9PROT</name>
<accession>A0ABX2THU4</accession>
<keyword evidence="9" id="KW-1185">Reference proteome</keyword>
<evidence type="ECO:0000259" key="6">
    <source>
        <dbReference type="PROSITE" id="PS50902"/>
    </source>
</evidence>
<evidence type="ECO:0000256" key="1">
    <source>
        <dbReference type="ARBA" id="ARBA00022630"/>
    </source>
</evidence>
<evidence type="ECO:0000256" key="2">
    <source>
        <dbReference type="ARBA" id="ARBA00022643"/>
    </source>
</evidence>
<evidence type="ECO:0000256" key="3">
    <source>
        <dbReference type="ARBA" id="ARBA00022982"/>
    </source>
</evidence>
<dbReference type="InterPro" id="IPR008254">
    <property type="entry name" value="Flavodoxin/NO_synth"/>
</dbReference>
<feature type="transmembrane region" description="Helical" evidence="5">
    <location>
        <begin position="12"/>
        <end position="31"/>
    </location>
</feature>
<gene>
    <name evidence="8" type="ORF">HND93_29745</name>
</gene>
<dbReference type="InterPro" id="IPR017938">
    <property type="entry name" value="Riboflavin_synthase-like_b-brl"/>
</dbReference>
<dbReference type="PROSITE" id="PS50902">
    <property type="entry name" value="FLAVODOXIN_LIKE"/>
    <property type="match status" value="1"/>
</dbReference>
<dbReference type="CDD" id="cd06200">
    <property type="entry name" value="SiR_like1"/>
    <property type="match status" value="1"/>
</dbReference>
<dbReference type="InterPro" id="IPR017927">
    <property type="entry name" value="FAD-bd_FR_type"/>
</dbReference>
<feature type="domain" description="FAD-binding FR-type" evidence="7">
    <location>
        <begin position="211"/>
        <end position="327"/>
    </location>
</feature>
<sequence>MIDLSLDPAGTRTALAAAILLGYTAFCGLVYGHHRRARVRLAALAGPPLESGTEGGAQTVLVAYASQTGFAERLALRTAGALRGSGTPVCVAPLGALTAEALAGCSRALFIVSTTGEGDPPDGAARFARRVMGGTADLRGLRYAVLALGDRDYARYCAFGRALDAWLHHQGATALFDRVEVDDGDDGALRHWQHNLTFAGGRADMADWSTPDYGRWRLAARRHLNPGSPGAPVFHVVLTPLDGPQAWKAGDIAEIGPRDPADPRRKLPHREYSIASTPEDGGIELLVRQVRGPDGRLGIGSGWLTEHAAVGAEIALRVRENRGFHGPADDRPLILIGNGTGIAGLRAHLRERARAGHRRNWLLFGERSPRHDRPFAAEIARWHADSVLERLDLAFSRDPADPAYVQDRLAAAGPEVARWVAEGAAIYVCGSLQGMASGVAEALTAILGEAMLETMAAEGRYRRDVY</sequence>
<keyword evidence="5" id="KW-1133">Transmembrane helix</keyword>
<keyword evidence="3" id="KW-0813">Transport</keyword>
<dbReference type="SUPFAM" id="SSF52218">
    <property type="entry name" value="Flavoproteins"/>
    <property type="match status" value="1"/>
</dbReference>
<keyword evidence="2" id="KW-0288">FMN</keyword>
<reference evidence="8 9" key="1">
    <citation type="submission" date="2020-05" db="EMBL/GenBank/DDBJ databases">
        <title>Azospirillum oleiclasticum sp. nov, a nitrogen-fixing and heavy crude oil-emulsifying bacterium isolated from the crude oil of Yumen Oilfield.</title>
        <authorList>
            <person name="Wu D."/>
            <person name="Cai M."/>
            <person name="Zhang X."/>
        </authorList>
    </citation>
    <scope>NUCLEOTIDE SEQUENCE [LARGE SCALE GENOMIC DNA]</scope>
    <source>
        <strain evidence="8 9">ROY-1-1-2</strain>
    </source>
</reference>
<dbReference type="PRINTS" id="PR00371">
    <property type="entry name" value="FPNCR"/>
</dbReference>
<dbReference type="SUPFAM" id="SSF52343">
    <property type="entry name" value="Ferredoxin reductase-like, C-terminal NADP-linked domain"/>
    <property type="match status" value="1"/>
</dbReference>
<dbReference type="Gene3D" id="3.40.50.80">
    <property type="entry name" value="Nucleotide-binding domain of ferredoxin-NADP reductase (FNR) module"/>
    <property type="match status" value="1"/>
</dbReference>
<dbReference type="InterPro" id="IPR001709">
    <property type="entry name" value="Flavoprot_Pyr_Nucl_cyt_Rdtase"/>
</dbReference>
<keyword evidence="5" id="KW-0812">Transmembrane</keyword>
<dbReference type="PROSITE" id="PS51384">
    <property type="entry name" value="FAD_FR"/>
    <property type="match status" value="1"/>
</dbReference>
<dbReference type="PRINTS" id="PR00369">
    <property type="entry name" value="FLAVODOXIN"/>
</dbReference>
<dbReference type="Pfam" id="PF00175">
    <property type="entry name" value="NAD_binding_1"/>
    <property type="match status" value="1"/>
</dbReference>
<dbReference type="InterPro" id="IPR039261">
    <property type="entry name" value="FNR_nucleotide-bd"/>
</dbReference>
<organism evidence="8 9">
    <name type="scientific">Azospirillum oleiclasticum</name>
    <dbReference type="NCBI Taxonomy" id="2735135"/>
    <lineage>
        <taxon>Bacteria</taxon>
        <taxon>Pseudomonadati</taxon>
        <taxon>Pseudomonadota</taxon>
        <taxon>Alphaproteobacteria</taxon>
        <taxon>Rhodospirillales</taxon>
        <taxon>Azospirillaceae</taxon>
        <taxon>Azospirillum</taxon>
    </lineage>
</organism>
<dbReference type="PANTHER" id="PTHR19384:SF17">
    <property type="entry name" value="NADPH--CYTOCHROME P450 REDUCTASE"/>
    <property type="match status" value="1"/>
</dbReference>
<dbReference type="SUPFAM" id="SSF63380">
    <property type="entry name" value="Riboflavin synthase domain-like"/>
    <property type="match status" value="1"/>
</dbReference>
<protein>
    <recommendedName>
        <fullName evidence="4">NADPH--hemoprotein reductase</fullName>
        <ecNumber evidence="4">1.6.2.4</ecNumber>
    </recommendedName>
</protein>
<keyword evidence="1" id="KW-0285">Flavoprotein</keyword>